<dbReference type="Gene3D" id="1.20.1070.10">
    <property type="entry name" value="Rhodopsin 7-helix transmembrane proteins"/>
    <property type="match status" value="2"/>
</dbReference>
<feature type="non-terminal residue" evidence="13">
    <location>
        <position position="409"/>
    </location>
</feature>
<dbReference type="EMBL" id="VOAJ01000539">
    <property type="protein sequence ID" value="KAF0886888.1"/>
    <property type="molecule type" value="Genomic_DNA"/>
</dbReference>
<proteinExistence type="predicted"/>
<feature type="transmembrane region" description="Helical" evidence="11">
    <location>
        <begin position="294"/>
        <end position="315"/>
    </location>
</feature>
<name>A0A6G1BFP9_CROCR</name>
<evidence type="ECO:0000313" key="13">
    <source>
        <dbReference type="EMBL" id="KAF0886888.1"/>
    </source>
</evidence>
<dbReference type="PANTHER" id="PTHR48018">
    <property type="entry name" value="OLFACTORY RECEPTOR"/>
    <property type="match status" value="1"/>
</dbReference>
<keyword evidence="14" id="KW-1185">Reference proteome</keyword>
<evidence type="ECO:0000256" key="1">
    <source>
        <dbReference type="ARBA" id="ARBA00003929"/>
    </source>
</evidence>
<keyword evidence="4 11" id="KW-0812">Transmembrane</keyword>
<dbReference type="PRINTS" id="PR00245">
    <property type="entry name" value="OLFACTORYR"/>
</dbReference>
<feature type="non-terminal residue" evidence="13">
    <location>
        <position position="1"/>
    </location>
</feature>
<dbReference type="GO" id="GO:0004930">
    <property type="term" value="F:G protein-coupled receptor activity"/>
    <property type="evidence" value="ECO:0007669"/>
    <property type="project" value="UniProtKB-KW"/>
</dbReference>
<feature type="transmembrane region" description="Helical" evidence="11">
    <location>
        <begin position="225"/>
        <end position="243"/>
    </location>
</feature>
<evidence type="ECO:0000256" key="2">
    <source>
        <dbReference type="ARBA" id="ARBA00004141"/>
    </source>
</evidence>
<feature type="transmembrane region" description="Helical" evidence="11">
    <location>
        <begin position="25"/>
        <end position="48"/>
    </location>
</feature>
<dbReference type="Proteomes" id="UP000475037">
    <property type="component" value="Unassembled WGS sequence"/>
</dbReference>
<evidence type="ECO:0000256" key="4">
    <source>
        <dbReference type="ARBA" id="ARBA00022692"/>
    </source>
</evidence>
<evidence type="ECO:0000256" key="3">
    <source>
        <dbReference type="ARBA" id="ARBA00022606"/>
    </source>
</evidence>
<evidence type="ECO:0000256" key="9">
    <source>
        <dbReference type="ARBA" id="ARBA00023170"/>
    </source>
</evidence>
<dbReference type="SUPFAM" id="SSF81321">
    <property type="entry name" value="Family A G protein-coupled receptor-like"/>
    <property type="match status" value="2"/>
</dbReference>
<sequence length="409" mass="45790">MNPANHSQVTGFVLLGLSQVWGLRFLFFIAFSVVYLLTVTGNLLIVAIVTSDPRLHTTMYFLLGNLSFLDFCYSSITAPRMLVDLLSDNPTISFGSCLTQLFFFHFIGGIKIFLLTVMAYDRYVAISQPLRYTLIMNRTVCGLLMVASWVGGFIHSIIQVGLTIQLPFLNDSLVTEFILLGLTQEPELQLPLFFIFLGIYVVTMMGNMGLIILIGLKPHLHTPMYYFLFNLSFIDLCYSSVITPRMLIGFVKQNIISYAECMTQLCFFSFFVIDECYILTSMAYDRYVAICKPLLYKAIMSHQVCLILMVGTYAMGLVGAMAHTGCMLGLTFCDGNIINHYMCDIPPLLQLSCTSTYVNELVVFIVVGINVIVPSLTIAISYTLIVSNILRIRSTEGRSKAFSTCSSHI</sequence>
<keyword evidence="3" id="KW-0716">Sensory transduction</keyword>
<feature type="transmembrane region" description="Helical" evidence="11">
    <location>
        <begin position="102"/>
        <end position="120"/>
    </location>
</feature>
<dbReference type="GO" id="GO:0016020">
    <property type="term" value="C:membrane"/>
    <property type="evidence" value="ECO:0007669"/>
    <property type="project" value="UniProtKB-SubCell"/>
</dbReference>
<reference evidence="13 14" key="1">
    <citation type="submission" date="2019-11" db="EMBL/GenBank/DDBJ databases">
        <authorList>
            <person name="Yang C."/>
            <person name="Li F."/>
        </authorList>
    </citation>
    <scope>NUCLEOTIDE SEQUENCE [LARGE SCALE GENOMIC DNA]</scope>
    <source>
        <strain evidence="13">KB4526</strain>
        <tissue evidence="13">Muscle</tissue>
    </source>
</reference>
<accession>A0A6G1BFP9</accession>
<feature type="domain" description="G-protein coupled receptors family 1 profile" evidence="12">
    <location>
        <begin position="41"/>
        <end position="160"/>
    </location>
</feature>
<feature type="transmembrane region" description="Helical" evidence="11">
    <location>
        <begin position="255"/>
        <end position="273"/>
    </location>
</feature>
<dbReference type="PRINTS" id="PR00237">
    <property type="entry name" value="GPCRRHODOPSN"/>
</dbReference>
<comment type="subcellular location">
    <subcellularLocation>
        <location evidence="2">Membrane</location>
        <topology evidence="2">Multi-pass membrane protein</topology>
    </subcellularLocation>
</comment>
<keyword evidence="10" id="KW-0807">Transducer</keyword>
<comment type="caution">
    <text evidence="13">The sequence shown here is derived from an EMBL/GenBank/DDBJ whole genome shotgun (WGS) entry which is preliminary data.</text>
</comment>
<evidence type="ECO:0000259" key="12">
    <source>
        <dbReference type="PROSITE" id="PS50262"/>
    </source>
</evidence>
<dbReference type="InterPro" id="IPR017452">
    <property type="entry name" value="GPCR_Rhodpsn_7TM"/>
</dbReference>
<dbReference type="AlphaFoldDB" id="A0A6G1BFP9"/>
<evidence type="ECO:0000313" key="14">
    <source>
        <dbReference type="Proteomes" id="UP000475037"/>
    </source>
</evidence>
<organism evidence="13 14">
    <name type="scientific">Crocuta crocuta</name>
    <name type="common">Spotted hyena</name>
    <dbReference type="NCBI Taxonomy" id="9678"/>
    <lineage>
        <taxon>Eukaryota</taxon>
        <taxon>Metazoa</taxon>
        <taxon>Chordata</taxon>
        <taxon>Craniata</taxon>
        <taxon>Vertebrata</taxon>
        <taxon>Euteleostomi</taxon>
        <taxon>Mammalia</taxon>
        <taxon>Eutheria</taxon>
        <taxon>Laurasiatheria</taxon>
        <taxon>Carnivora</taxon>
        <taxon>Feliformia</taxon>
        <taxon>Hyaenidae</taxon>
        <taxon>Crocuta</taxon>
    </lineage>
</organism>
<keyword evidence="7" id="KW-0297">G-protein coupled receptor</keyword>
<keyword evidence="8 11" id="KW-0472">Membrane</keyword>
<feature type="transmembrane region" description="Helical" evidence="11">
    <location>
        <begin position="188"/>
        <end position="213"/>
    </location>
</feature>
<dbReference type="FunFam" id="1.20.1070.10:FF:001329">
    <property type="entry name" value="Olfactory receptor"/>
    <property type="match status" value="1"/>
</dbReference>
<keyword evidence="6 11" id="KW-1133">Transmembrane helix</keyword>
<feature type="domain" description="G-protein coupled receptors family 1 profile" evidence="12">
    <location>
        <begin position="206"/>
        <end position="409"/>
    </location>
</feature>
<gene>
    <name evidence="13" type="primary">Or8b3_0</name>
    <name evidence="13" type="ORF">FOF47_R11841</name>
</gene>
<evidence type="ECO:0000256" key="6">
    <source>
        <dbReference type="ARBA" id="ARBA00022989"/>
    </source>
</evidence>
<feature type="transmembrane region" description="Helical" evidence="11">
    <location>
        <begin position="361"/>
        <end position="390"/>
    </location>
</feature>
<feature type="transmembrane region" description="Helical" evidence="11">
    <location>
        <begin position="60"/>
        <end position="82"/>
    </location>
</feature>
<protein>
    <submittedName>
        <fullName evidence="13">OR8B3 protein</fullName>
    </submittedName>
</protein>
<dbReference type="InterPro" id="IPR000725">
    <property type="entry name" value="Olfact_rcpt"/>
</dbReference>
<dbReference type="GO" id="GO:0004984">
    <property type="term" value="F:olfactory receptor activity"/>
    <property type="evidence" value="ECO:0007669"/>
    <property type="project" value="InterPro"/>
</dbReference>
<evidence type="ECO:0000256" key="7">
    <source>
        <dbReference type="ARBA" id="ARBA00023040"/>
    </source>
</evidence>
<dbReference type="Pfam" id="PF00001">
    <property type="entry name" value="7tm_1"/>
    <property type="match status" value="1"/>
</dbReference>
<evidence type="ECO:0000256" key="10">
    <source>
        <dbReference type="ARBA" id="ARBA00023224"/>
    </source>
</evidence>
<dbReference type="FunFam" id="1.20.1070.10:FF:000007">
    <property type="entry name" value="Olfactory receptor"/>
    <property type="match status" value="1"/>
</dbReference>
<dbReference type="PROSITE" id="PS50262">
    <property type="entry name" value="G_PROTEIN_RECEP_F1_2"/>
    <property type="match status" value="2"/>
</dbReference>
<evidence type="ECO:0000256" key="8">
    <source>
        <dbReference type="ARBA" id="ARBA00023136"/>
    </source>
</evidence>
<evidence type="ECO:0000256" key="11">
    <source>
        <dbReference type="SAM" id="Phobius"/>
    </source>
</evidence>
<evidence type="ECO:0000256" key="5">
    <source>
        <dbReference type="ARBA" id="ARBA00022725"/>
    </source>
</evidence>
<dbReference type="Pfam" id="PF13853">
    <property type="entry name" value="7tm_4"/>
    <property type="match status" value="1"/>
</dbReference>
<dbReference type="InterPro" id="IPR000276">
    <property type="entry name" value="GPCR_Rhodpsn"/>
</dbReference>
<comment type="function">
    <text evidence="1">Putative odorant or sperm cell receptor.</text>
</comment>
<feature type="transmembrane region" description="Helical" evidence="11">
    <location>
        <begin position="141"/>
        <end position="168"/>
    </location>
</feature>
<keyword evidence="9" id="KW-0675">Receptor</keyword>
<keyword evidence="5" id="KW-0552">Olfaction</keyword>